<evidence type="ECO:0008006" key="4">
    <source>
        <dbReference type="Google" id="ProtNLM"/>
    </source>
</evidence>
<gene>
    <name evidence="2" type="ORF">ACFQDM_04285</name>
</gene>
<feature type="transmembrane region" description="Helical" evidence="1">
    <location>
        <begin position="20"/>
        <end position="53"/>
    </location>
</feature>
<organism evidence="2 3">
    <name type="scientific">Ponticaulis profundi</name>
    <dbReference type="NCBI Taxonomy" id="2665222"/>
    <lineage>
        <taxon>Bacteria</taxon>
        <taxon>Pseudomonadati</taxon>
        <taxon>Pseudomonadota</taxon>
        <taxon>Alphaproteobacteria</taxon>
        <taxon>Hyphomonadales</taxon>
        <taxon>Hyphomonadaceae</taxon>
        <taxon>Ponticaulis</taxon>
    </lineage>
</organism>
<keyword evidence="1" id="KW-0812">Transmembrane</keyword>
<keyword evidence="1" id="KW-1133">Transmembrane helix</keyword>
<evidence type="ECO:0000313" key="2">
    <source>
        <dbReference type="EMBL" id="MFC6197281.1"/>
    </source>
</evidence>
<reference evidence="3" key="1">
    <citation type="journal article" date="2019" name="Int. J. Syst. Evol. Microbiol.">
        <title>The Global Catalogue of Microorganisms (GCM) 10K type strain sequencing project: providing services to taxonomists for standard genome sequencing and annotation.</title>
        <authorList>
            <consortium name="The Broad Institute Genomics Platform"/>
            <consortium name="The Broad Institute Genome Sequencing Center for Infectious Disease"/>
            <person name="Wu L."/>
            <person name="Ma J."/>
        </authorList>
    </citation>
    <scope>NUCLEOTIDE SEQUENCE [LARGE SCALE GENOMIC DNA]</scope>
    <source>
        <strain evidence="3">CGMCC-1.15741</strain>
    </source>
</reference>
<name>A0ABW1S6I2_9PROT</name>
<accession>A0ABW1S6I2</accession>
<dbReference type="RefSeq" id="WP_377375948.1">
    <property type="nucleotide sequence ID" value="NZ_JBHSSW010000004.1"/>
</dbReference>
<protein>
    <recommendedName>
        <fullName evidence="4">DUF2244 domain-containing protein</fullName>
    </recommendedName>
</protein>
<proteinExistence type="predicted"/>
<dbReference type="EMBL" id="JBHSSW010000004">
    <property type="protein sequence ID" value="MFC6197281.1"/>
    <property type="molecule type" value="Genomic_DNA"/>
</dbReference>
<comment type="caution">
    <text evidence="2">The sequence shown here is derived from an EMBL/GenBank/DDBJ whole genome shotgun (WGS) entry which is preliminary data.</text>
</comment>
<keyword evidence="1" id="KW-0472">Membrane</keyword>
<evidence type="ECO:0000256" key="1">
    <source>
        <dbReference type="SAM" id="Phobius"/>
    </source>
</evidence>
<sequence length="166" mass="18692">MTGRVFTADYDKQDIMTRVWLPLGAAAILGMGGLLLNFPVASFLAAFLTFIALRFWPLARDNRPALTLSNEGAEIDGLGLVKWNDISSVEGGVVNIRSEKRPALDLDFRRPIADVFQATTATRLRPWEIRIFKLRRDGKLRLDLSKVEDNPDEIQSAFRHFFSGLN</sequence>
<evidence type="ECO:0000313" key="3">
    <source>
        <dbReference type="Proteomes" id="UP001596303"/>
    </source>
</evidence>
<dbReference type="Proteomes" id="UP001596303">
    <property type="component" value="Unassembled WGS sequence"/>
</dbReference>
<keyword evidence="3" id="KW-1185">Reference proteome</keyword>